<gene>
    <name evidence="8" type="ORF">ABAZ39_09005</name>
</gene>
<dbReference type="InterPro" id="IPR004839">
    <property type="entry name" value="Aminotransferase_I/II_large"/>
</dbReference>
<reference evidence="8 9" key="1">
    <citation type="journal article" date="2014" name="Genome Announc.">
        <title>Complete Genome Sequence of the Model Rhizosphere Strain Azospirillum brasilense Az39, Successfully Applied in Agriculture.</title>
        <authorList>
            <person name="Rivera D."/>
            <person name="Revale S."/>
            <person name="Molina R."/>
            <person name="Gualpa J."/>
            <person name="Puente M."/>
            <person name="Maroniche G."/>
            <person name="Paris G."/>
            <person name="Baker D."/>
            <person name="Clavijo B."/>
            <person name="McLay K."/>
            <person name="Spaepen S."/>
            <person name="Perticari A."/>
            <person name="Vazquez M."/>
            <person name="Wisniewski-Dye F."/>
            <person name="Watkins C."/>
            <person name="Martinez-Abarca F."/>
            <person name="Vanderleyden J."/>
            <person name="Cassan F."/>
        </authorList>
    </citation>
    <scope>NUCLEOTIDE SEQUENCE [LARGE SCALE GENOMIC DNA]</scope>
    <source>
        <strain evidence="8 9">Az39</strain>
    </source>
</reference>
<dbReference type="Gene3D" id="3.40.640.10">
    <property type="entry name" value="Type I PLP-dependent aspartate aminotransferase-like (Major domain)"/>
    <property type="match status" value="1"/>
</dbReference>
<comment type="similarity">
    <text evidence="2">Belongs to the class-I pyridoxal-phosphate-dependent aminotransferase family.</text>
</comment>
<keyword evidence="6" id="KW-0663">Pyridoxal phosphate</keyword>
<evidence type="ECO:0000256" key="1">
    <source>
        <dbReference type="ARBA" id="ARBA00001933"/>
    </source>
</evidence>
<evidence type="ECO:0000256" key="4">
    <source>
        <dbReference type="ARBA" id="ARBA00022576"/>
    </source>
</evidence>
<dbReference type="AlphaFoldDB" id="A0A060DD93"/>
<dbReference type="InterPro" id="IPR015422">
    <property type="entry name" value="PyrdxlP-dep_Trfase_small"/>
</dbReference>
<evidence type="ECO:0000256" key="2">
    <source>
        <dbReference type="ARBA" id="ARBA00007441"/>
    </source>
</evidence>
<dbReference type="Gene3D" id="3.90.1150.10">
    <property type="entry name" value="Aspartate Aminotransferase, domain 1"/>
    <property type="match status" value="1"/>
</dbReference>
<dbReference type="SUPFAM" id="SSF53383">
    <property type="entry name" value="PLP-dependent transferases"/>
    <property type="match status" value="1"/>
</dbReference>
<comment type="cofactor">
    <cofactor evidence="1">
        <name>pyridoxal 5'-phosphate</name>
        <dbReference type="ChEBI" id="CHEBI:597326"/>
    </cofactor>
</comment>
<protein>
    <submittedName>
        <fullName evidence="8">GntR family transcriptional regulator</fullName>
    </submittedName>
</protein>
<dbReference type="InterPro" id="IPR050859">
    <property type="entry name" value="Class-I_PLP-dep_aminotransf"/>
</dbReference>
<evidence type="ECO:0000313" key="9">
    <source>
        <dbReference type="Proteomes" id="UP000027186"/>
    </source>
</evidence>
<dbReference type="GO" id="GO:0008483">
    <property type="term" value="F:transaminase activity"/>
    <property type="evidence" value="ECO:0007669"/>
    <property type="project" value="UniProtKB-KW"/>
</dbReference>
<dbReference type="PANTHER" id="PTHR42790:SF19">
    <property type="entry name" value="KYNURENINE_ALPHA-AMINOADIPATE AMINOTRANSFERASE, MITOCHONDRIAL"/>
    <property type="match status" value="1"/>
</dbReference>
<keyword evidence="5" id="KW-0808">Transferase</keyword>
<evidence type="ECO:0000256" key="3">
    <source>
        <dbReference type="ARBA" id="ARBA00011738"/>
    </source>
</evidence>
<name>A0A060DD93_9PROT</name>
<dbReference type="KEGG" id="abq:ABAZ39_09005"/>
<sequence>MTVDWGNVFAGRVAGMGASEIRELLKLLERPEIISFAGGIPDPDFFPTAAIARAYEKIFQSNSGAGGALQYTISEGFTPLREWICAYLGRRGIQAGLDEVLVTSGSQQALEFVGKLLIGPGEKILVTRPTYLGALQAFSPYEPQYLSVPGDAEGPDLAAVEAALEQKPKFFYLVPDFQNPNGTTISLARREALLDLCAKHGVPIVEDAAYTELRYEGEAIPSLVALDAARNGGKITNVLFCGSFSKTMVPALRVGWINGPAEVINRLVLMKQAGDLHTSTINQIVLHDVVSQNFDSHIRRLRAGYKERRDAMLTALDEFAPAGVTWTKPEGGMFVWIELPEGTDGVDLLARAIKDANVAFVPGSAFHADRSGKNTLRLSFSNNNPERIREGIRRLCGLLQTVAA</sequence>
<keyword evidence="4" id="KW-0032">Aminotransferase</keyword>
<organism evidence="8 9">
    <name type="scientific">Azospirillum argentinense</name>
    <dbReference type="NCBI Taxonomy" id="2970906"/>
    <lineage>
        <taxon>Bacteria</taxon>
        <taxon>Pseudomonadati</taxon>
        <taxon>Pseudomonadota</taxon>
        <taxon>Alphaproteobacteria</taxon>
        <taxon>Rhodospirillales</taxon>
        <taxon>Azospirillaceae</taxon>
        <taxon>Azospirillum</taxon>
    </lineage>
</organism>
<dbReference type="Proteomes" id="UP000027186">
    <property type="component" value="Chromosome"/>
</dbReference>
<evidence type="ECO:0000256" key="6">
    <source>
        <dbReference type="ARBA" id="ARBA00022898"/>
    </source>
</evidence>
<dbReference type="Pfam" id="PF00155">
    <property type="entry name" value="Aminotran_1_2"/>
    <property type="match status" value="1"/>
</dbReference>
<dbReference type="GO" id="GO:0030170">
    <property type="term" value="F:pyridoxal phosphate binding"/>
    <property type="evidence" value="ECO:0007669"/>
    <property type="project" value="InterPro"/>
</dbReference>
<dbReference type="PANTHER" id="PTHR42790">
    <property type="entry name" value="AMINOTRANSFERASE"/>
    <property type="match status" value="1"/>
</dbReference>
<evidence type="ECO:0000313" key="8">
    <source>
        <dbReference type="EMBL" id="AIB12136.1"/>
    </source>
</evidence>
<dbReference type="InterPro" id="IPR015421">
    <property type="entry name" value="PyrdxlP-dep_Trfase_major"/>
</dbReference>
<dbReference type="FunFam" id="3.40.640.10:FF:000053">
    <property type="entry name" value="Aminotransferase, class I"/>
    <property type="match status" value="1"/>
</dbReference>
<dbReference type="GO" id="GO:1901605">
    <property type="term" value="P:alpha-amino acid metabolic process"/>
    <property type="evidence" value="ECO:0007669"/>
    <property type="project" value="TreeGrafter"/>
</dbReference>
<feature type="domain" description="Aminotransferase class I/classII large" evidence="7">
    <location>
        <begin position="49"/>
        <end position="395"/>
    </location>
</feature>
<proteinExistence type="inferred from homology"/>
<dbReference type="InterPro" id="IPR015424">
    <property type="entry name" value="PyrdxlP-dep_Trfase"/>
</dbReference>
<dbReference type="CDD" id="cd00609">
    <property type="entry name" value="AAT_like"/>
    <property type="match status" value="1"/>
</dbReference>
<dbReference type="RefSeq" id="WP_038528597.1">
    <property type="nucleotide sequence ID" value="NZ_CP007793.1"/>
</dbReference>
<accession>A0A060DD93</accession>
<comment type="subunit">
    <text evidence="3">Homodimer.</text>
</comment>
<evidence type="ECO:0000256" key="5">
    <source>
        <dbReference type="ARBA" id="ARBA00022679"/>
    </source>
</evidence>
<dbReference type="EMBL" id="CP007793">
    <property type="protein sequence ID" value="AIB12136.1"/>
    <property type="molecule type" value="Genomic_DNA"/>
</dbReference>
<evidence type="ECO:0000259" key="7">
    <source>
        <dbReference type="Pfam" id="PF00155"/>
    </source>
</evidence>